<proteinExistence type="predicted"/>
<dbReference type="GO" id="GO:0006044">
    <property type="term" value="P:N-acetylglucosamine metabolic process"/>
    <property type="evidence" value="ECO:0007669"/>
    <property type="project" value="TreeGrafter"/>
</dbReference>
<accession>A0A9P8WE76</accession>
<name>A0A9P8WE76_9HYPO</name>
<dbReference type="InterPro" id="IPR022036">
    <property type="entry name" value="DUF3605"/>
</dbReference>
<gene>
    <name evidence="1" type="ORF">B0T10DRAFT_555891</name>
</gene>
<evidence type="ECO:0008006" key="3">
    <source>
        <dbReference type="Google" id="ProtNLM"/>
    </source>
</evidence>
<dbReference type="PANTHER" id="PTHR35020:SF4">
    <property type="entry name" value="N-ACETYLGLUCOSAMINE-INDUCED PROTEIN 1"/>
    <property type="match status" value="1"/>
</dbReference>
<dbReference type="AlphaFoldDB" id="A0A9P8WE76"/>
<organism evidence="1 2">
    <name type="scientific">Thelonectria olida</name>
    <dbReference type="NCBI Taxonomy" id="1576542"/>
    <lineage>
        <taxon>Eukaryota</taxon>
        <taxon>Fungi</taxon>
        <taxon>Dikarya</taxon>
        <taxon>Ascomycota</taxon>
        <taxon>Pezizomycotina</taxon>
        <taxon>Sordariomycetes</taxon>
        <taxon>Hypocreomycetidae</taxon>
        <taxon>Hypocreales</taxon>
        <taxon>Nectriaceae</taxon>
        <taxon>Thelonectria</taxon>
    </lineage>
</organism>
<keyword evidence="2" id="KW-1185">Reference proteome</keyword>
<sequence>MGSITITNGTTAEDPGSIPYWHVNVPESQREAECPKFLLNLCIKDLNIIKTLDADYHILTWEETCELVRLNQLHKFQRIPSQLRRYKAYTSGLIKMYGSVANFIFNERLKWEAPIKPRGAPFEFEDDYKILFNDWPYGIDPKIVHTVVWTKFDMKDDPETGDLTDEGRKEIDDFVTKKFRSHVPAGRVIWFKNWRGIKSVRAVEHFHVMMYDPDPDFVRAITGGDVPHYRASKN</sequence>
<dbReference type="EMBL" id="JAGPYM010000002">
    <property type="protein sequence ID" value="KAH6898583.1"/>
    <property type="molecule type" value="Genomic_DNA"/>
</dbReference>
<dbReference type="Pfam" id="PF12239">
    <property type="entry name" value="DUF3605"/>
    <property type="match status" value="1"/>
</dbReference>
<evidence type="ECO:0000313" key="2">
    <source>
        <dbReference type="Proteomes" id="UP000777438"/>
    </source>
</evidence>
<comment type="caution">
    <text evidence="1">The sequence shown here is derived from an EMBL/GenBank/DDBJ whole genome shotgun (WGS) entry which is preliminary data.</text>
</comment>
<evidence type="ECO:0000313" key="1">
    <source>
        <dbReference type="EMBL" id="KAH6898583.1"/>
    </source>
</evidence>
<protein>
    <recommendedName>
        <fullName evidence="3">N-acetylglucosamine-induced protein 1</fullName>
    </recommendedName>
</protein>
<dbReference type="PANTHER" id="PTHR35020">
    <property type="entry name" value="N-ACETYLGLUCOSAMINE-INDUCED PROTEIN 1"/>
    <property type="match status" value="1"/>
</dbReference>
<dbReference type="Proteomes" id="UP000777438">
    <property type="component" value="Unassembled WGS sequence"/>
</dbReference>
<dbReference type="OrthoDB" id="10053431at2759"/>
<dbReference type="GO" id="GO:0005737">
    <property type="term" value="C:cytoplasm"/>
    <property type="evidence" value="ECO:0007669"/>
    <property type="project" value="TreeGrafter"/>
</dbReference>
<reference evidence="1 2" key="1">
    <citation type="journal article" date="2021" name="Nat. Commun.">
        <title>Genetic determinants of endophytism in the Arabidopsis root mycobiome.</title>
        <authorList>
            <person name="Mesny F."/>
            <person name="Miyauchi S."/>
            <person name="Thiergart T."/>
            <person name="Pickel B."/>
            <person name="Atanasova L."/>
            <person name="Karlsson M."/>
            <person name="Huettel B."/>
            <person name="Barry K.W."/>
            <person name="Haridas S."/>
            <person name="Chen C."/>
            <person name="Bauer D."/>
            <person name="Andreopoulos W."/>
            <person name="Pangilinan J."/>
            <person name="LaButti K."/>
            <person name="Riley R."/>
            <person name="Lipzen A."/>
            <person name="Clum A."/>
            <person name="Drula E."/>
            <person name="Henrissat B."/>
            <person name="Kohler A."/>
            <person name="Grigoriev I.V."/>
            <person name="Martin F.M."/>
            <person name="Hacquard S."/>
        </authorList>
    </citation>
    <scope>NUCLEOTIDE SEQUENCE [LARGE SCALE GENOMIC DNA]</scope>
    <source>
        <strain evidence="1 2">MPI-CAGE-CH-0241</strain>
    </source>
</reference>